<accession>A0A381W783</accession>
<feature type="domain" description="dTDP-4-dehydro-6-deoxy-alpha-D-glucopyranose 2,3-dehydratase" evidence="1">
    <location>
        <begin position="264"/>
        <end position="466"/>
    </location>
</feature>
<dbReference type="InterPro" id="IPR005212">
    <property type="entry name" value="EvaA-like"/>
</dbReference>
<name>A0A381W783_9ZZZZ</name>
<protein>
    <recommendedName>
        <fullName evidence="1">dTDP-4-dehydro-6-deoxy-alpha-D-glucopyranose 2,3-dehydratase domain-containing protein</fullName>
    </recommendedName>
</protein>
<organism evidence="2">
    <name type="scientific">marine metagenome</name>
    <dbReference type="NCBI Taxonomy" id="408172"/>
    <lineage>
        <taxon>unclassified sequences</taxon>
        <taxon>metagenomes</taxon>
        <taxon>ecological metagenomes</taxon>
    </lineage>
</organism>
<evidence type="ECO:0000313" key="2">
    <source>
        <dbReference type="EMBL" id="SVA48322.1"/>
    </source>
</evidence>
<dbReference type="InterPro" id="IPR038153">
    <property type="entry name" value="EvaA-like_sf"/>
</dbReference>
<sequence>MRDINFDLLYSSTLVEGKNTLQDFHAWFSERVQSGKFEVDLAPLDSLKGWAMDSISGTYGHESGKFFTINGLHVELEVNGDVRHWNQLIVNQSEQGILGLLAKRIDGVIHVLIQAKMEPGNIGFIQISPTVQSTRSNYTRVHGGKSPKFIEYFLGKVPGITIFNQLRSEQGSRYYRKRNQNIVILLEDDSPVPEDKNFFWLTLGQLRELHKVPNLVHLDCRSIIGGMPFAIPAEMDNPCTISTGNMATIASLHCNDSDALNSQRDLMSWFTKEKMKNIKHTKLVSIDEAKSWTFDGISIKHDSGRFFDIIGVEVYSPGREVASWSQPLIQCVDGGIIGLIAQVHNGVLHFLIQARFEAGFIDSVELASTVQFTPKNYETPTNNQTPCFIDYFEKDTEYEMLVDTFLSNEGGRFFKSQNRHMVVKIPNSEHIVVPESYAWMTLSQLYYFGSMELTLNVELRSLIFCLTFT</sequence>
<evidence type="ECO:0000259" key="1">
    <source>
        <dbReference type="Pfam" id="PF03559"/>
    </source>
</evidence>
<gene>
    <name evidence="2" type="ORF">METZ01_LOCUS101176</name>
</gene>
<dbReference type="Gene3D" id="3.90.79.40">
    <property type="entry name" value="EvaA sugar 2,3-dehydratase subunit"/>
    <property type="match status" value="2"/>
</dbReference>
<dbReference type="Pfam" id="PF03559">
    <property type="entry name" value="Hexose_dehydrat"/>
    <property type="match status" value="2"/>
</dbReference>
<feature type="domain" description="dTDP-4-dehydro-6-deoxy-alpha-D-glucopyranose 2,3-dehydratase" evidence="1">
    <location>
        <begin position="22"/>
        <end position="225"/>
    </location>
</feature>
<dbReference type="GO" id="GO:0016829">
    <property type="term" value="F:lyase activity"/>
    <property type="evidence" value="ECO:0007669"/>
    <property type="project" value="InterPro"/>
</dbReference>
<reference evidence="2" key="1">
    <citation type="submission" date="2018-05" db="EMBL/GenBank/DDBJ databases">
        <authorList>
            <person name="Lanie J.A."/>
            <person name="Ng W.-L."/>
            <person name="Kazmierczak K.M."/>
            <person name="Andrzejewski T.M."/>
            <person name="Davidsen T.M."/>
            <person name="Wayne K.J."/>
            <person name="Tettelin H."/>
            <person name="Glass J.I."/>
            <person name="Rusch D."/>
            <person name="Podicherti R."/>
            <person name="Tsui H.-C.T."/>
            <person name="Winkler M.E."/>
        </authorList>
    </citation>
    <scope>NUCLEOTIDE SEQUENCE</scope>
</reference>
<dbReference type="AlphaFoldDB" id="A0A381W783"/>
<dbReference type="EMBL" id="UINC01010903">
    <property type="protein sequence ID" value="SVA48322.1"/>
    <property type="molecule type" value="Genomic_DNA"/>
</dbReference>
<proteinExistence type="predicted"/>